<dbReference type="Gene3D" id="3.40.190.290">
    <property type="match status" value="1"/>
</dbReference>
<dbReference type="PANTHER" id="PTHR30537">
    <property type="entry name" value="HTH-TYPE TRANSCRIPTIONAL REGULATOR"/>
    <property type="match status" value="1"/>
</dbReference>
<dbReference type="Pfam" id="PF00126">
    <property type="entry name" value="HTH_1"/>
    <property type="match status" value="1"/>
</dbReference>
<evidence type="ECO:0000313" key="7">
    <source>
        <dbReference type="Proteomes" id="UP001165524"/>
    </source>
</evidence>
<evidence type="ECO:0000256" key="2">
    <source>
        <dbReference type="ARBA" id="ARBA00023015"/>
    </source>
</evidence>
<feature type="domain" description="HTH lysR-type" evidence="5">
    <location>
        <begin position="1"/>
        <end position="59"/>
    </location>
</feature>
<evidence type="ECO:0000256" key="4">
    <source>
        <dbReference type="ARBA" id="ARBA00023163"/>
    </source>
</evidence>
<accession>A0ABT0EAE9</accession>
<sequence length="303" mass="33654">MTQICDVEAFYTIVRHGTISAAARQLDLAPVSVRRRLERLETVLEVPLLHRHQRSIGLTEEGKLLYNYLIGVFEGLDHALGVVARGEDGSAGRLRVASNLPAPFRSHLKGVVCAFARQHPQVEVNLDLTDTDIDLVYGGYDMAITSAPPENTAGLTVRPLATAWCLCATPEYVARHPAIRVPLDLHEHDCLLLEAPGALGSAWTFFSDAHTESIHIAHSMATDNPRVLREWLLAGMGIAAYCEMEIRADLAAGRLVRILPHYQMPEIRFYILYDRIRQLPARTLQFKDFVTRSVASDGSLAVR</sequence>
<keyword evidence="7" id="KW-1185">Reference proteome</keyword>
<evidence type="ECO:0000256" key="3">
    <source>
        <dbReference type="ARBA" id="ARBA00023125"/>
    </source>
</evidence>
<keyword evidence="2" id="KW-0805">Transcription regulation</keyword>
<dbReference type="InterPro" id="IPR000847">
    <property type="entry name" value="LysR_HTH_N"/>
</dbReference>
<dbReference type="SUPFAM" id="SSF46785">
    <property type="entry name" value="Winged helix' DNA-binding domain"/>
    <property type="match status" value="1"/>
</dbReference>
<dbReference type="RefSeq" id="WP_246953365.1">
    <property type="nucleotide sequence ID" value="NZ_JALKII010000010.1"/>
</dbReference>
<dbReference type="Gene3D" id="1.10.10.10">
    <property type="entry name" value="Winged helix-like DNA-binding domain superfamily/Winged helix DNA-binding domain"/>
    <property type="match status" value="1"/>
</dbReference>
<comment type="similarity">
    <text evidence="1">Belongs to the LysR transcriptional regulatory family.</text>
</comment>
<dbReference type="InterPro" id="IPR058163">
    <property type="entry name" value="LysR-type_TF_proteobact-type"/>
</dbReference>
<organism evidence="6 7">
    <name type="scientific">Alcanivorax quisquiliarum</name>
    <dbReference type="NCBI Taxonomy" id="2933565"/>
    <lineage>
        <taxon>Bacteria</taxon>
        <taxon>Pseudomonadati</taxon>
        <taxon>Pseudomonadota</taxon>
        <taxon>Gammaproteobacteria</taxon>
        <taxon>Oceanospirillales</taxon>
        <taxon>Alcanivoracaceae</taxon>
        <taxon>Alcanivorax</taxon>
    </lineage>
</organism>
<dbReference type="PROSITE" id="PS50931">
    <property type="entry name" value="HTH_LYSR"/>
    <property type="match status" value="1"/>
</dbReference>
<evidence type="ECO:0000256" key="1">
    <source>
        <dbReference type="ARBA" id="ARBA00009437"/>
    </source>
</evidence>
<dbReference type="PANTHER" id="PTHR30537:SF5">
    <property type="entry name" value="HTH-TYPE TRANSCRIPTIONAL ACTIVATOR TTDR-RELATED"/>
    <property type="match status" value="1"/>
</dbReference>
<dbReference type="Proteomes" id="UP001165524">
    <property type="component" value="Unassembled WGS sequence"/>
</dbReference>
<dbReference type="InterPro" id="IPR036390">
    <property type="entry name" value="WH_DNA-bd_sf"/>
</dbReference>
<proteinExistence type="inferred from homology"/>
<comment type="caution">
    <text evidence="6">The sequence shown here is derived from an EMBL/GenBank/DDBJ whole genome shotgun (WGS) entry which is preliminary data.</text>
</comment>
<evidence type="ECO:0000259" key="5">
    <source>
        <dbReference type="PROSITE" id="PS50931"/>
    </source>
</evidence>
<name>A0ABT0EAE9_9GAMM</name>
<dbReference type="CDD" id="cd08422">
    <property type="entry name" value="PBP2_CrgA_like"/>
    <property type="match status" value="1"/>
</dbReference>
<keyword evidence="3" id="KW-0238">DNA-binding</keyword>
<dbReference type="Pfam" id="PF03466">
    <property type="entry name" value="LysR_substrate"/>
    <property type="match status" value="1"/>
</dbReference>
<keyword evidence="4" id="KW-0804">Transcription</keyword>
<protein>
    <submittedName>
        <fullName evidence="6">LysR family transcriptional regulator</fullName>
    </submittedName>
</protein>
<dbReference type="InterPro" id="IPR005119">
    <property type="entry name" value="LysR_subst-bd"/>
</dbReference>
<dbReference type="EMBL" id="JALKII010000010">
    <property type="protein sequence ID" value="MCK0538587.1"/>
    <property type="molecule type" value="Genomic_DNA"/>
</dbReference>
<dbReference type="SUPFAM" id="SSF53850">
    <property type="entry name" value="Periplasmic binding protein-like II"/>
    <property type="match status" value="1"/>
</dbReference>
<dbReference type="InterPro" id="IPR036388">
    <property type="entry name" value="WH-like_DNA-bd_sf"/>
</dbReference>
<gene>
    <name evidence="6" type="ORF">MU846_12805</name>
</gene>
<evidence type="ECO:0000313" key="6">
    <source>
        <dbReference type="EMBL" id="MCK0538587.1"/>
    </source>
</evidence>
<reference evidence="6" key="1">
    <citation type="submission" date="2022-04" db="EMBL/GenBank/DDBJ databases">
        <title>Alcanivorax sp. CY1518 draft genome sequence.</title>
        <authorList>
            <person name="Zhao G."/>
            <person name="An M."/>
        </authorList>
    </citation>
    <scope>NUCLEOTIDE SEQUENCE</scope>
    <source>
        <strain evidence="6">CY1518</strain>
    </source>
</reference>